<name>A0A2N1NLX9_9GLOM</name>
<evidence type="ECO:0000313" key="2">
    <source>
        <dbReference type="Proteomes" id="UP000233469"/>
    </source>
</evidence>
<dbReference type="AlphaFoldDB" id="A0A2N1NLX9"/>
<dbReference type="VEuPathDB" id="FungiDB:RhiirFUN_020363"/>
<organism evidence="1 2">
    <name type="scientific">Rhizophagus irregularis</name>
    <dbReference type="NCBI Taxonomy" id="588596"/>
    <lineage>
        <taxon>Eukaryota</taxon>
        <taxon>Fungi</taxon>
        <taxon>Fungi incertae sedis</taxon>
        <taxon>Mucoromycota</taxon>
        <taxon>Glomeromycotina</taxon>
        <taxon>Glomeromycetes</taxon>
        <taxon>Glomerales</taxon>
        <taxon>Glomeraceae</taxon>
        <taxon>Rhizophagus</taxon>
    </lineage>
</organism>
<comment type="caution">
    <text evidence="1">The sequence shown here is derived from an EMBL/GenBank/DDBJ whole genome shotgun (WGS) entry which is preliminary data.</text>
</comment>
<accession>A0A2N1NLX9</accession>
<gene>
    <name evidence="1" type="ORF">RhiirC2_774306</name>
</gene>
<evidence type="ECO:0000313" key="1">
    <source>
        <dbReference type="EMBL" id="PKK74864.1"/>
    </source>
</evidence>
<dbReference type="EMBL" id="LLXL01000279">
    <property type="protein sequence ID" value="PKK74864.1"/>
    <property type="molecule type" value="Genomic_DNA"/>
</dbReference>
<reference evidence="1 2" key="2">
    <citation type="submission" date="2017-10" db="EMBL/GenBank/DDBJ databases">
        <title>Extensive intraspecific genome diversity in a model arbuscular mycorrhizal fungus.</title>
        <authorList>
            <person name="Chen E.C.H."/>
            <person name="Morin E."/>
            <person name="Baudet D."/>
            <person name="Noel J."/>
            <person name="Ndikumana S."/>
            <person name="Charron P."/>
            <person name="St-Onge C."/>
            <person name="Giorgi J."/>
            <person name="Grigoriev I.V."/>
            <person name="Roux C."/>
            <person name="Martin F.M."/>
            <person name="Corradi N."/>
        </authorList>
    </citation>
    <scope>NUCLEOTIDE SEQUENCE [LARGE SCALE GENOMIC DNA]</scope>
    <source>
        <strain evidence="1 2">C2</strain>
    </source>
</reference>
<dbReference type="Proteomes" id="UP000233469">
    <property type="component" value="Unassembled WGS sequence"/>
</dbReference>
<sequence length="117" mass="13693">MRKWARKRLPCSEPGCNKPTGSASGRCRQHIRGYYQIQYVNRLRDNALMYDQYLARVQELANLNAQRRQENLIQPLSYEQLMNSHRDRLEELNITLCRECLIPIGSEGGEYCNECIA</sequence>
<proteinExistence type="predicted"/>
<dbReference type="VEuPathDB" id="FungiDB:FUN_019695"/>
<protein>
    <submittedName>
        <fullName evidence="1">Uncharacterized protein</fullName>
    </submittedName>
</protein>
<reference evidence="1 2" key="1">
    <citation type="submission" date="2016-04" db="EMBL/GenBank/DDBJ databases">
        <title>Genome analyses suggest a sexual origin of heterokaryosis in a supposedly ancient asexual fungus.</title>
        <authorList>
            <person name="Ropars J."/>
            <person name="Sedzielewska K."/>
            <person name="Noel J."/>
            <person name="Charron P."/>
            <person name="Farinelli L."/>
            <person name="Marton T."/>
            <person name="Kruger M."/>
            <person name="Pelin A."/>
            <person name="Brachmann A."/>
            <person name="Corradi N."/>
        </authorList>
    </citation>
    <scope>NUCLEOTIDE SEQUENCE [LARGE SCALE GENOMIC DNA]</scope>
    <source>
        <strain evidence="1 2">C2</strain>
    </source>
</reference>